<gene>
    <name evidence="10" type="primary">plsY</name>
    <name evidence="11" type="ORF">FRC53_01540</name>
</gene>
<comment type="pathway">
    <text evidence="10">Lipid metabolism; phospholipid metabolism.</text>
</comment>
<keyword evidence="12" id="KW-1185">Reference proteome</keyword>
<comment type="similarity">
    <text evidence="10">Belongs to the PlsY family.</text>
</comment>
<keyword evidence="3 10" id="KW-0808">Transferase</keyword>
<comment type="function">
    <text evidence="10">Catalyzes the transfer of an acyl group from acyl-phosphate (acyl-PO(4)) to glycerol-3-phosphate (G3P) to form lysophosphatidic acid (LPA). This enzyme utilizes acyl-phosphate as fatty acyl donor, but not acyl-CoA or acyl-ACP.</text>
</comment>
<dbReference type="PANTHER" id="PTHR30309:SF0">
    <property type="entry name" value="GLYCEROL-3-PHOSPHATE ACYLTRANSFERASE-RELATED"/>
    <property type="match status" value="1"/>
</dbReference>
<proteinExistence type="inferred from homology"/>
<evidence type="ECO:0000256" key="4">
    <source>
        <dbReference type="ARBA" id="ARBA00022692"/>
    </source>
</evidence>
<keyword evidence="11" id="KW-0012">Acyltransferase</keyword>
<dbReference type="EMBL" id="VOGB01000003">
    <property type="protein sequence ID" value="MQM72118.1"/>
    <property type="molecule type" value="Genomic_DNA"/>
</dbReference>
<comment type="caution">
    <text evidence="11">The sequence shown here is derived from an EMBL/GenBank/DDBJ whole genome shotgun (WGS) entry which is preliminary data.</text>
</comment>
<comment type="subcellular location">
    <subcellularLocation>
        <location evidence="10">Cell membrane</location>
        <topology evidence="10">Multi-pass membrane protein</topology>
    </subcellularLocation>
</comment>
<dbReference type="HAMAP" id="MF_01043">
    <property type="entry name" value="PlsY"/>
    <property type="match status" value="1"/>
</dbReference>
<organism evidence="11 12">
    <name type="scientific">Candidatus Pseudoramibacter fermentans</name>
    <dbReference type="NCBI Taxonomy" id="2594427"/>
    <lineage>
        <taxon>Bacteria</taxon>
        <taxon>Bacillati</taxon>
        <taxon>Bacillota</taxon>
        <taxon>Clostridia</taxon>
        <taxon>Eubacteriales</taxon>
        <taxon>Eubacteriaceae</taxon>
        <taxon>Pseudoramibacter</taxon>
    </lineage>
</organism>
<feature type="transmembrane region" description="Helical" evidence="10">
    <location>
        <begin position="39"/>
        <end position="58"/>
    </location>
</feature>
<keyword evidence="4 10" id="KW-0812">Transmembrane</keyword>
<evidence type="ECO:0000256" key="10">
    <source>
        <dbReference type="HAMAP-Rule" id="MF_01043"/>
    </source>
</evidence>
<evidence type="ECO:0000313" key="11">
    <source>
        <dbReference type="EMBL" id="MQM72118.1"/>
    </source>
</evidence>
<feature type="transmembrane region" description="Helical" evidence="10">
    <location>
        <begin position="65"/>
        <end position="87"/>
    </location>
</feature>
<accession>A0A6L5GPQ7</accession>
<dbReference type="AlphaFoldDB" id="A0A6L5GPQ7"/>
<evidence type="ECO:0000313" key="12">
    <source>
        <dbReference type="Proteomes" id="UP000473648"/>
    </source>
</evidence>
<keyword evidence="2 10" id="KW-0444">Lipid biosynthesis</keyword>
<evidence type="ECO:0000256" key="8">
    <source>
        <dbReference type="ARBA" id="ARBA00023209"/>
    </source>
</evidence>
<keyword evidence="7 10" id="KW-0472">Membrane</keyword>
<name>A0A6L5GPQ7_9FIRM</name>
<dbReference type="PANTHER" id="PTHR30309">
    <property type="entry name" value="INNER MEMBRANE PROTEIN YGIH"/>
    <property type="match status" value="1"/>
</dbReference>
<feature type="transmembrane region" description="Helical" evidence="10">
    <location>
        <begin position="107"/>
        <end position="128"/>
    </location>
</feature>
<keyword evidence="5 10" id="KW-1133">Transmembrane helix</keyword>
<evidence type="ECO:0000256" key="2">
    <source>
        <dbReference type="ARBA" id="ARBA00022516"/>
    </source>
</evidence>
<dbReference type="GO" id="GO:0008654">
    <property type="term" value="P:phospholipid biosynthetic process"/>
    <property type="evidence" value="ECO:0007669"/>
    <property type="project" value="UniProtKB-UniRule"/>
</dbReference>
<keyword evidence="9 10" id="KW-1208">Phospholipid metabolism</keyword>
<dbReference type="GO" id="GO:0043772">
    <property type="term" value="F:acyl-phosphate glycerol-3-phosphate acyltransferase activity"/>
    <property type="evidence" value="ECO:0007669"/>
    <property type="project" value="UniProtKB-UniRule"/>
</dbReference>
<dbReference type="GO" id="GO:0005886">
    <property type="term" value="C:plasma membrane"/>
    <property type="evidence" value="ECO:0007669"/>
    <property type="project" value="UniProtKB-SubCell"/>
</dbReference>
<dbReference type="Proteomes" id="UP000473648">
    <property type="component" value="Unassembled WGS sequence"/>
</dbReference>
<evidence type="ECO:0000256" key="1">
    <source>
        <dbReference type="ARBA" id="ARBA00022475"/>
    </source>
</evidence>
<evidence type="ECO:0000256" key="5">
    <source>
        <dbReference type="ARBA" id="ARBA00022989"/>
    </source>
</evidence>
<evidence type="ECO:0000256" key="3">
    <source>
        <dbReference type="ARBA" id="ARBA00022679"/>
    </source>
</evidence>
<comment type="catalytic activity">
    <reaction evidence="10">
        <text>an acyl phosphate + sn-glycerol 3-phosphate = a 1-acyl-sn-glycero-3-phosphate + phosphate</text>
        <dbReference type="Rhea" id="RHEA:34075"/>
        <dbReference type="ChEBI" id="CHEBI:43474"/>
        <dbReference type="ChEBI" id="CHEBI:57597"/>
        <dbReference type="ChEBI" id="CHEBI:57970"/>
        <dbReference type="ChEBI" id="CHEBI:59918"/>
        <dbReference type="EC" id="2.3.1.275"/>
    </reaction>
</comment>
<evidence type="ECO:0000256" key="9">
    <source>
        <dbReference type="ARBA" id="ARBA00023264"/>
    </source>
</evidence>
<sequence>MRQALICLAVGYGFGCFLSAAFAGRRRGVSIFQVGSGNPGMANAMRCFGFGTGMAVLAGDILKTVAAWLVTALLFGRTAAVAGFTALGAVLGHNFPFWHRFKGGKGVAVTCSGVVLMLPGWGFAALIAGAAAVILTHYLCIGAVVIPAVFIAPAALTAGPAAGWTAAAMTALAVAANWKSLVKLVRGTEAQVDVIGLIGEKIGKNKKS</sequence>
<dbReference type="UniPathway" id="UPA00085"/>
<dbReference type="Pfam" id="PF02660">
    <property type="entry name" value="G3P_acyltransf"/>
    <property type="match status" value="1"/>
</dbReference>
<feature type="transmembrane region" description="Helical" evidence="10">
    <location>
        <begin position="135"/>
        <end position="155"/>
    </location>
</feature>
<dbReference type="EC" id="2.3.1.275" evidence="10"/>
<dbReference type="InterPro" id="IPR003811">
    <property type="entry name" value="G3P_acylTferase_PlsY"/>
</dbReference>
<reference evidence="11" key="1">
    <citation type="journal article" date="2020" name="Appl. Environ. Microbiol.">
        <title>Medium-Chain Fatty Acid Synthesis by 'Candidatus Weimeria bifida' gen. nov., sp. nov., and 'Candidatus Pseudoramibacter fermentans' sp. nov.</title>
        <authorList>
            <person name="Scarborough M.J."/>
            <person name="Myers K.S."/>
            <person name="Donohue T.J."/>
            <person name="Noguera D.R."/>
        </authorList>
    </citation>
    <scope>NUCLEOTIDE SEQUENCE</scope>
    <source>
        <strain evidence="11">EUB1.1</strain>
    </source>
</reference>
<keyword evidence="8 10" id="KW-0594">Phospholipid biosynthesis</keyword>
<evidence type="ECO:0000256" key="6">
    <source>
        <dbReference type="ARBA" id="ARBA00023098"/>
    </source>
</evidence>
<comment type="subunit">
    <text evidence="10">Probably interacts with PlsX.</text>
</comment>
<evidence type="ECO:0000256" key="7">
    <source>
        <dbReference type="ARBA" id="ARBA00023136"/>
    </source>
</evidence>
<protein>
    <recommendedName>
        <fullName evidence="10">Glycerol-3-phosphate acyltransferase</fullName>
    </recommendedName>
    <alternativeName>
        <fullName evidence="10">Acyl-PO4 G3P acyltransferase</fullName>
    </alternativeName>
    <alternativeName>
        <fullName evidence="10">Acyl-phosphate--glycerol-3-phosphate acyltransferase</fullName>
    </alternativeName>
    <alternativeName>
        <fullName evidence="10">G3P acyltransferase</fullName>
        <shortName evidence="10">GPAT</shortName>
        <ecNumber evidence="10">2.3.1.275</ecNumber>
    </alternativeName>
    <alternativeName>
        <fullName evidence="10">Lysophosphatidic acid synthase</fullName>
        <shortName evidence="10">LPA synthase</shortName>
    </alternativeName>
</protein>
<feature type="transmembrane region" description="Helical" evidence="10">
    <location>
        <begin position="161"/>
        <end position="178"/>
    </location>
</feature>
<keyword evidence="6 10" id="KW-0443">Lipid metabolism</keyword>
<keyword evidence="1 10" id="KW-1003">Cell membrane</keyword>
<dbReference type="SMART" id="SM01207">
    <property type="entry name" value="G3P_acyltransf"/>
    <property type="match status" value="1"/>
</dbReference>